<protein>
    <recommendedName>
        <fullName evidence="4">V-type ATP synthase subunit D</fullName>
    </recommendedName>
    <alternativeName>
        <fullName evidence="4">V-ATPase subunit D</fullName>
    </alternativeName>
</protein>
<dbReference type="InterPro" id="IPR002699">
    <property type="entry name" value="V_ATPase_D"/>
</dbReference>
<accession>A0A379C5P2</accession>
<dbReference type="GO" id="GO:0046933">
    <property type="term" value="F:proton-transporting ATP synthase activity, rotational mechanism"/>
    <property type="evidence" value="ECO:0007669"/>
    <property type="project" value="UniProtKB-UniRule"/>
</dbReference>
<evidence type="ECO:0000313" key="6">
    <source>
        <dbReference type="EMBL" id="SUB57580.1"/>
    </source>
</evidence>
<organism evidence="6 7">
    <name type="scientific">Peptoniphilus lacrimalis</name>
    <dbReference type="NCBI Taxonomy" id="33031"/>
    <lineage>
        <taxon>Bacteria</taxon>
        <taxon>Bacillati</taxon>
        <taxon>Bacillota</taxon>
        <taxon>Tissierellia</taxon>
        <taxon>Tissierellales</taxon>
        <taxon>Peptoniphilaceae</taxon>
        <taxon>Peptoniphilus</taxon>
    </lineage>
</organism>
<dbReference type="STRING" id="1122949.GCA_000378725_01569"/>
<comment type="function">
    <text evidence="4">Produces ATP from ADP in the presence of a proton gradient across the membrane.</text>
</comment>
<evidence type="ECO:0000256" key="3">
    <source>
        <dbReference type="ARBA" id="ARBA00023065"/>
    </source>
</evidence>
<name>A0A379C5P2_9FIRM</name>
<feature type="coiled-coil region" evidence="5">
    <location>
        <begin position="26"/>
        <end position="60"/>
    </location>
</feature>
<keyword evidence="2 4" id="KW-0813">Transport</keyword>
<dbReference type="Proteomes" id="UP000255517">
    <property type="component" value="Unassembled WGS sequence"/>
</dbReference>
<dbReference type="AlphaFoldDB" id="A0A379C5P2"/>
<dbReference type="EMBL" id="UGSZ01000001">
    <property type="protein sequence ID" value="SUB57580.1"/>
    <property type="molecule type" value="Genomic_DNA"/>
</dbReference>
<dbReference type="Pfam" id="PF01813">
    <property type="entry name" value="ATP-synt_D"/>
    <property type="match status" value="1"/>
</dbReference>
<comment type="similarity">
    <text evidence="1 4">Belongs to the V-ATPase D subunit family.</text>
</comment>
<dbReference type="PANTHER" id="PTHR11671">
    <property type="entry name" value="V-TYPE ATP SYNTHASE SUBUNIT D"/>
    <property type="match status" value="1"/>
</dbReference>
<dbReference type="GO" id="GO:0046961">
    <property type="term" value="F:proton-transporting ATPase activity, rotational mechanism"/>
    <property type="evidence" value="ECO:0007669"/>
    <property type="project" value="InterPro"/>
</dbReference>
<evidence type="ECO:0000256" key="1">
    <source>
        <dbReference type="ARBA" id="ARBA00005850"/>
    </source>
</evidence>
<evidence type="ECO:0000256" key="5">
    <source>
        <dbReference type="SAM" id="Coils"/>
    </source>
</evidence>
<keyword evidence="5" id="KW-0175">Coiled coil</keyword>
<dbReference type="RefSeq" id="WP_019035205.1">
    <property type="nucleotide sequence ID" value="NZ_UGSZ01000001.1"/>
</dbReference>
<evidence type="ECO:0000256" key="4">
    <source>
        <dbReference type="HAMAP-Rule" id="MF_00271"/>
    </source>
</evidence>
<keyword evidence="3 4" id="KW-0406">Ion transport</keyword>
<dbReference type="NCBIfam" id="TIGR00309">
    <property type="entry name" value="V_ATPase_subD"/>
    <property type="match status" value="1"/>
</dbReference>
<dbReference type="GO" id="GO:0005524">
    <property type="term" value="F:ATP binding"/>
    <property type="evidence" value="ECO:0007669"/>
    <property type="project" value="UniProtKB-UniRule"/>
</dbReference>
<dbReference type="OrthoDB" id="9781718at2"/>
<gene>
    <name evidence="4 6" type="primary">atpD</name>
    <name evidence="6" type="ORF">NCTC13149_01425</name>
</gene>
<reference evidence="6 7" key="1">
    <citation type="submission" date="2018-06" db="EMBL/GenBank/DDBJ databases">
        <authorList>
            <consortium name="Pathogen Informatics"/>
            <person name="Doyle S."/>
        </authorList>
    </citation>
    <scope>NUCLEOTIDE SEQUENCE [LARGE SCALE GENOMIC DNA]</scope>
    <source>
        <strain evidence="6 7">NCTC13149</strain>
    </source>
</reference>
<proteinExistence type="inferred from homology"/>
<evidence type="ECO:0000313" key="7">
    <source>
        <dbReference type="Proteomes" id="UP000255517"/>
    </source>
</evidence>
<keyword evidence="4" id="KW-0066">ATP synthesis</keyword>
<dbReference type="Gene3D" id="1.10.287.3240">
    <property type="match status" value="1"/>
</dbReference>
<keyword evidence="4" id="KW-0375">Hydrogen ion transport</keyword>
<sequence length="208" mass="24121">MATKVVPTKANLLAIKAQLSFARKGYELLDRKRTVLIKEIMELNKKAENLQEEISKTFDKTYDSLKSATVSMGSELLSEISKDVAPEEDFEIINRSVMGVDIPEIKFNKKKVKTEYSFHDSTMDLDDTSINMQNLLYLIYELAQIESSCIRLADEIKKTVKRANALDKIQIPRFENTVKYIEDILGEKEREDFFRMKKVKKRKKVVQN</sequence>
<dbReference type="GO" id="GO:0042777">
    <property type="term" value="P:proton motive force-driven plasma membrane ATP synthesis"/>
    <property type="evidence" value="ECO:0007669"/>
    <property type="project" value="UniProtKB-UniRule"/>
</dbReference>
<dbReference type="HAMAP" id="MF_00271">
    <property type="entry name" value="ATP_synth_D_arch"/>
    <property type="match status" value="1"/>
</dbReference>
<evidence type="ECO:0000256" key="2">
    <source>
        <dbReference type="ARBA" id="ARBA00022448"/>
    </source>
</evidence>